<dbReference type="GO" id="GO:0016137">
    <property type="term" value="P:glycoside metabolic process"/>
    <property type="evidence" value="ECO:0007669"/>
    <property type="project" value="UniProtKB-ARBA"/>
</dbReference>
<keyword evidence="3" id="KW-1185">Reference proteome</keyword>
<dbReference type="InterPro" id="IPR003737">
    <property type="entry name" value="GlcNAc_PI_deacetylase-related"/>
</dbReference>
<dbReference type="EMBL" id="FNGP01000006">
    <property type="protein sequence ID" value="SDL78700.1"/>
    <property type="molecule type" value="Genomic_DNA"/>
</dbReference>
<evidence type="ECO:0000256" key="1">
    <source>
        <dbReference type="ARBA" id="ARBA00022833"/>
    </source>
</evidence>
<gene>
    <name evidence="2" type="ORF">SAMN04488242_2801</name>
</gene>
<evidence type="ECO:0000313" key="2">
    <source>
        <dbReference type="EMBL" id="SDL78700.1"/>
    </source>
</evidence>
<dbReference type="Proteomes" id="UP000199475">
    <property type="component" value="Unassembled WGS sequence"/>
</dbReference>
<proteinExistence type="predicted"/>
<sequence>MAKTLERTIGAATRVLTVVAHPDDESFGLGAVIHEFTKRGAEVDVLCLTHGEASTLGARPDLGRVREAELRRAGERLGVREVELADFPDGALEAIDPLELEARIQASVMRVAPDLILVFDPRSGVTGHPDHRMASEVALKVAATHGIRVLGWALPKAVTEVLEDEFGAQLCGYPADELHYALEVVREAQLRAIDAHASQAVPGSMLWRRLELMGDREYLRELAGADALMPA</sequence>
<dbReference type="OrthoDB" id="116799at2"/>
<dbReference type="PANTHER" id="PTHR12993">
    <property type="entry name" value="N-ACETYLGLUCOSAMINYL-PHOSPHATIDYLINOSITOL DE-N-ACETYLASE-RELATED"/>
    <property type="match status" value="1"/>
</dbReference>
<evidence type="ECO:0000313" key="3">
    <source>
        <dbReference type="Proteomes" id="UP000199475"/>
    </source>
</evidence>
<dbReference type="AlphaFoldDB" id="A0A1G9MWR0"/>
<dbReference type="Pfam" id="PF02585">
    <property type="entry name" value="PIG-L"/>
    <property type="match status" value="1"/>
</dbReference>
<keyword evidence="1" id="KW-0862">Zinc</keyword>
<name>A0A1G9MWR0_9ACTN</name>
<dbReference type="GO" id="GO:0016811">
    <property type="term" value="F:hydrolase activity, acting on carbon-nitrogen (but not peptide) bonds, in linear amides"/>
    <property type="evidence" value="ECO:0007669"/>
    <property type="project" value="TreeGrafter"/>
</dbReference>
<dbReference type="STRING" id="686624.SAMN04488242_2801"/>
<accession>A0A1G9MWR0</accession>
<dbReference type="RefSeq" id="WP_093253448.1">
    <property type="nucleotide sequence ID" value="NZ_FNGP01000006.1"/>
</dbReference>
<organism evidence="2 3">
    <name type="scientific">Tessaracoccus oleiagri</name>
    <dbReference type="NCBI Taxonomy" id="686624"/>
    <lineage>
        <taxon>Bacteria</taxon>
        <taxon>Bacillati</taxon>
        <taxon>Actinomycetota</taxon>
        <taxon>Actinomycetes</taxon>
        <taxon>Propionibacteriales</taxon>
        <taxon>Propionibacteriaceae</taxon>
        <taxon>Tessaracoccus</taxon>
    </lineage>
</organism>
<dbReference type="Gene3D" id="3.40.50.10320">
    <property type="entry name" value="LmbE-like"/>
    <property type="match status" value="1"/>
</dbReference>
<reference evidence="2 3" key="1">
    <citation type="submission" date="2016-10" db="EMBL/GenBank/DDBJ databases">
        <authorList>
            <person name="de Groot N.N."/>
        </authorList>
    </citation>
    <scope>NUCLEOTIDE SEQUENCE [LARGE SCALE GENOMIC DNA]</scope>
    <source>
        <strain evidence="2 3">CGMCC 1.9159</strain>
    </source>
</reference>
<dbReference type="InterPro" id="IPR024078">
    <property type="entry name" value="LmbE-like_dom_sf"/>
</dbReference>
<dbReference type="SUPFAM" id="SSF102588">
    <property type="entry name" value="LmbE-like"/>
    <property type="match status" value="1"/>
</dbReference>
<dbReference type="PANTHER" id="PTHR12993:SF11">
    <property type="entry name" value="N-ACETYLGLUCOSAMINYL-PHOSPHATIDYLINOSITOL DE-N-ACETYLASE"/>
    <property type="match status" value="1"/>
</dbReference>
<protein>
    <submittedName>
        <fullName evidence="2">N-acetylglucosaminyl deacetylase, LmbE family</fullName>
    </submittedName>
</protein>